<dbReference type="AlphaFoldDB" id="A0A7S3R638"/>
<feature type="region of interest" description="Disordered" evidence="1">
    <location>
        <begin position="274"/>
        <end position="295"/>
    </location>
</feature>
<organism evidence="2">
    <name type="scientific">Dunaliella tertiolecta</name>
    <name type="common">Green alga</name>
    <dbReference type="NCBI Taxonomy" id="3047"/>
    <lineage>
        <taxon>Eukaryota</taxon>
        <taxon>Viridiplantae</taxon>
        <taxon>Chlorophyta</taxon>
        <taxon>core chlorophytes</taxon>
        <taxon>Chlorophyceae</taxon>
        <taxon>CS clade</taxon>
        <taxon>Chlamydomonadales</taxon>
        <taxon>Dunaliellaceae</taxon>
        <taxon>Dunaliella</taxon>
    </lineage>
</organism>
<name>A0A7S3R638_DUNTE</name>
<reference evidence="2" key="1">
    <citation type="submission" date="2021-01" db="EMBL/GenBank/DDBJ databases">
        <authorList>
            <person name="Corre E."/>
            <person name="Pelletier E."/>
            <person name="Niang G."/>
            <person name="Scheremetjew M."/>
            <person name="Finn R."/>
            <person name="Kale V."/>
            <person name="Holt S."/>
            <person name="Cochrane G."/>
            <person name="Meng A."/>
            <person name="Brown T."/>
            <person name="Cohen L."/>
        </authorList>
    </citation>
    <scope>NUCLEOTIDE SEQUENCE</scope>
    <source>
        <strain evidence="2">CCMP1320</strain>
    </source>
</reference>
<feature type="region of interest" description="Disordered" evidence="1">
    <location>
        <begin position="637"/>
        <end position="671"/>
    </location>
</feature>
<feature type="region of interest" description="Disordered" evidence="1">
    <location>
        <begin position="248"/>
        <end position="267"/>
    </location>
</feature>
<feature type="compositionally biased region" description="Basic and acidic residues" evidence="1">
    <location>
        <begin position="344"/>
        <end position="354"/>
    </location>
</feature>
<feature type="compositionally biased region" description="Polar residues" evidence="1">
    <location>
        <begin position="144"/>
        <end position="153"/>
    </location>
</feature>
<evidence type="ECO:0000313" key="2">
    <source>
        <dbReference type="EMBL" id="CAE0503803.1"/>
    </source>
</evidence>
<sequence>MQEHEEVLCAAVPALGHVLGMPTIVANKLHLDQQQQQRQQQHQQHQQQLGASESEPQGRTDTDGTPPRASSTPAPGASAAEGAGDGAMLQLECLHTLLLLLTPALHLERVRRHLAASAYPEAQPSSPGHLRDQSQGKGPCRHASPTTGQQQEQRGWALAVQRGLGWMLRSRTGATQKHSALQLAAAMTELLGPRWVLHQQLSAPPSSAKSAPSQEVPFLCVLAEILHVECSLLLHDALHAQAPVWGQAPGHRGETRDTWQPPQPSSGLVQELEERAQASMDTDCPEGAAPQLPPGEAELMSCANERPLHEHALRYAAQQAQHAATAAAPGVSQGTHEAASNQDHGSKPPADKMDQAQTAGGRAAHMLPVVLGLVEAVVEALACDAAAADAAAEDGGMEVEVEGCVSAAVAQQVMAALERIIAEVVAFLEVVAELQQQEEGVPSNGAVIRDEGLCVRQQQQQPGGQGANGTSMQEAFEVASQQKPPSAMQLVEGVCVPASMQPQLPATELVLACVRVVGRFLADVPDGHTPAMRHAMPFMLCVGSHSTPPTPALMSDGGQARDASQEGLGMWADREGTAVRFLLPGLLQATSTLSPEALELRTHITSSPPALASLVTTLCAACQHAAALAPILQGLPPAPPAPAARQPAPSKQNGPPTHPPSARKGGADTHQAPKTEQLLEGLAAAEQLLADVAMLLINLVDPTQAAPGAAAAQEGLLLGDSPQPSRSTAATCSEPGLGQTSPSGLTLGAATRALLPGLRSLGEWAELRNLPKLLSGADARGSFEGDELLPPDHAVALLSCMRLKPRALLCGGYLSGLVLHAAALQAGRSAGLQANSNEAPSGNMAVLTVLLQEGLFGEAPRGKGVDAMDWEGSAEEGIAAVQHTVQSASALLAAALKLGTSLVCGLVVEEASPGACVARAEASSSAATEHKGKGGLSGSGLGGRLRGLATLHAQLPALQADSVLADMSGDGEVCWERTAELIAHHPSLVCSFALEHSNNSSSSSSSSNERGVAQAQWTLAKWLGQLQRVQAGGGGSSGAAFREVLAQSLGLRLLLTTLRA</sequence>
<feature type="compositionally biased region" description="Polar residues" evidence="1">
    <location>
        <begin position="722"/>
        <end position="731"/>
    </location>
</feature>
<dbReference type="InterPro" id="IPR008709">
    <property type="entry name" value="Neurochondrin"/>
</dbReference>
<gene>
    <name evidence="2" type="ORF">DTER00134_LOCUS18876</name>
</gene>
<dbReference type="Pfam" id="PF05536">
    <property type="entry name" value="Neurochondrin"/>
    <property type="match status" value="2"/>
</dbReference>
<feature type="compositionally biased region" description="Low complexity" evidence="1">
    <location>
        <begin position="316"/>
        <end position="328"/>
    </location>
</feature>
<accession>A0A7S3R638</accession>
<dbReference type="PANTHER" id="PTHR13109:SF7">
    <property type="entry name" value="NEUROCHONDRIN"/>
    <property type="match status" value="1"/>
</dbReference>
<feature type="region of interest" description="Disordered" evidence="1">
    <location>
        <begin position="31"/>
        <end position="83"/>
    </location>
</feature>
<evidence type="ECO:0000256" key="1">
    <source>
        <dbReference type="SAM" id="MobiDB-lite"/>
    </source>
</evidence>
<dbReference type="EMBL" id="HBIP01031065">
    <property type="protein sequence ID" value="CAE0503803.1"/>
    <property type="molecule type" value="Transcribed_RNA"/>
</dbReference>
<protein>
    <submittedName>
        <fullName evidence="2">Uncharacterized protein</fullName>
    </submittedName>
</protein>
<feature type="region of interest" description="Disordered" evidence="1">
    <location>
        <begin position="717"/>
        <end position="745"/>
    </location>
</feature>
<feature type="compositionally biased region" description="Low complexity" evidence="1">
    <location>
        <begin position="33"/>
        <end position="48"/>
    </location>
</feature>
<proteinExistence type="predicted"/>
<feature type="compositionally biased region" description="Low complexity" evidence="1">
    <location>
        <begin position="66"/>
        <end position="83"/>
    </location>
</feature>
<feature type="region of interest" description="Disordered" evidence="1">
    <location>
        <begin position="118"/>
        <end position="154"/>
    </location>
</feature>
<feature type="compositionally biased region" description="Polar residues" evidence="1">
    <location>
        <begin position="332"/>
        <end position="343"/>
    </location>
</feature>
<dbReference type="PANTHER" id="PTHR13109">
    <property type="entry name" value="NEUROCHONDRIN"/>
    <property type="match status" value="1"/>
</dbReference>
<feature type="region of interest" description="Disordered" evidence="1">
    <location>
        <begin position="316"/>
        <end position="359"/>
    </location>
</feature>